<dbReference type="FunFam" id="3.20.20.70:FF:000037">
    <property type="entry name" value="Tryptophan synthase alpha chain"/>
    <property type="match status" value="1"/>
</dbReference>
<comment type="similarity">
    <text evidence="9 10">Belongs to the TrpA family.</text>
</comment>
<evidence type="ECO:0000256" key="5">
    <source>
        <dbReference type="ARBA" id="ARBA00022822"/>
    </source>
</evidence>
<keyword evidence="7 9" id="KW-0456">Lyase</keyword>
<evidence type="ECO:0000256" key="1">
    <source>
        <dbReference type="ARBA" id="ARBA00003365"/>
    </source>
</evidence>
<dbReference type="CDD" id="cd04724">
    <property type="entry name" value="Tryptophan_synthase_alpha"/>
    <property type="match status" value="1"/>
</dbReference>
<accession>A0A372LTJ5</accession>
<dbReference type="UniPathway" id="UPA00035">
    <property type="reaction ID" value="UER00044"/>
</dbReference>
<keyword evidence="12" id="KW-1185">Reference proteome</keyword>
<dbReference type="InterPro" id="IPR011060">
    <property type="entry name" value="RibuloseP-bd_barrel"/>
</dbReference>
<keyword evidence="5 9" id="KW-0822">Tryptophan biosynthesis</keyword>
<dbReference type="SUPFAM" id="SSF51366">
    <property type="entry name" value="Ribulose-phoshate binding barrel"/>
    <property type="match status" value="1"/>
</dbReference>
<dbReference type="GO" id="GO:0005829">
    <property type="term" value="C:cytosol"/>
    <property type="evidence" value="ECO:0007669"/>
    <property type="project" value="TreeGrafter"/>
</dbReference>
<dbReference type="AlphaFoldDB" id="A0A372LTJ5"/>
<evidence type="ECO:0000256" key="6">
    <source>
        <dbReference type="ARBA" id="ARBA00023141"/>
    </source>
</evidence>
<name>A0A372LTJ5_9BACI</name>
<proteinExistence type="inferred from homology"/>
<reference evidence="11 12" key="1">
    <citation type="submission" date="2018-08" db="EMBL/GenBank/DDBJ databases">
        <title>Bacillus chawlae sp. nov., Bacillus glennii sp. nov., and Bacillus saganii sp. nov. Isolated from the Vehicle Assembly Building at Kennedy Space Center where the Viking Spacecraft were Assembled.</title>
        <authorList>
            <person name="Seuylemezian A."/>
            <person name="Vaishampayan P."/>
        </authorList>
    </citation>
    <scope>NUCLEOTIDE SEQUENCE [LARGE SCALE GENOMIC DNA]</scope>
    <source>
        <strain evidence="11 12">V47-23a</strain>
    </source>
</reference>
<evidence type="ECO:0000256" key="9">
    <source>
        <dbReference type="HAMAP-Rule" id="MF_00131"/>
    </source>
</evidence>
<dbReference type="InterPro" id="IPR018204">
    <property type="entry name" value="Trp_synthase_alpha_AS"/>
</dbReference>
<feature type="active site" description="Proton acceptor" evidence="9">
    <location>
        <position position="62"/>
    </location>
</feature>
<evidence type="ECO:0000256" key="4">
    <source>
        <dbReference type="ARBA" id="ARBA00022605"/>
    </source>
</evidence>
<dbReference type="PANTHER" id="PTHR43406:SF1">
    <property type="entry name" value="TRYPTOPHAN SYNTHASE ALPHA CHAIN, CHLOROPLASTIC"/>
    <property type="match status" value="1"/>
</dbReference>
<dbReference type="EC" id="4.2.1.20" evidence="9"/>
<evidence type="ECO:0000256" key="8">
    <source>
        <dbReference type="ARBA" id="ARBA00049047"/>
    </source>
</evidence>
<feature type="active site" description="Proton acceptor" evidence="9">
    <location>
        <position position="51"/>
    </location>
</feature>
<dbReference type="GO" id="GO:0004834">
    <property type="term" value="F:tryptophan synthase activity"/>
    <property type="evidence" value="ECO:0007669"/>
    <property type="project" value="UniProtKB-UniRule"/>
</dbReference>
<evidence type="ECO:0000256" key="2">
    <source>
        <dbReference type="ARBA" id="ARBA00004733"/>
    </source>
</evidence>
<sequence>MGKQKIQEAFAEVETRGEKAFIPYIMAGDGGFGKLKEELLFFENAGATVVELGIPFSDPVADGPTIQKAGQRALEQGTTLELVLKHVKEIRKEVKIPIVLMTYLNPVFAYGIPRFAEDCKAAGVDGCIIPDLPFEEEQIISGHLAKSELALIRLVTLTSSKDRIAKLAESAEGFLYAVTITGITGARDSFSQEVTAYLKQVKELSPIPVLAGFGISTPEHVTAAIQACDGVIVGSRIIDLIEKNDLDAIKELIHASKKSGITLS</sequence>
<evidence type="ECO:0000256" key="3">
    <source>
        <dbReference type="ARBA" id="ARBA00011270"/>
    </source>
</evidence>
<evidence type="ECO:0000313" key="12">
    <source>
        <dbReference type="Proteomes" id="UP000264541"/>
    </source>
</evidence>
<dbReference type="OrthoDB" id="9804578at2"/>
<comment type="subunit">
    <text evidence="3 9">Tetramer of two alpha and two beta chains.</text>
</comment>
<keyword evidence="4 9" id="KW-0028">Amino-acid biosynthesis</keyword>
<dbReference type="NCBIfam" id="TIGR00262">
    <property type="entry name" value="trpA"/>
    <property type="match status" value="1"/>
</dbReference>
<dbReference type="Proteomes" id="UP000264541">
    <property type="component" value="Unassembled WGS sequence"/>
</dbReference>
<evidence type="ECO:0000313" key="11">
    <source>
        <dbReference type="EMBL" id="RFU71122.1"/>
    </source>
</evidence>
<dbReference type="HAMAP" id="MF_00131">
    <property type="entry name" value="Trp_synth_alpha"/>
    <property type="match status" value="1"/>
</dbReference>
<comment type="caution">
    <text evidence="11">The sequence shown here is derived from an EMBL/GenBank/DDBJ whole genome shotgun (WGS) entry which is preliminary data.</text>
</comment>
<evidence type="ECO:0000256" key="10">
    <source>
        <dbReference type="RuleBase" id="RU003662"/>
    </source>
</evidence>
<comment type="pathway">
    <text evidence="2 9">Amino-acid biosynthesis; L-tryptophan biosynthesis; L-tryptophan from chorismate: step 5/5.</text>
</comment>
<dbReference type="PANTHER" id="PTHR43406">
    <property type="entry name" value="TRYPTOPHAN SYNTHASE, ALPHA CHAIN"/>
    <property type="match status" value="1"/>
</dbReference>
<comment type="function">
    <text evidence="1 9">The alpha subunit is responsible for the aldol cleavage of indoleglycerol phosphate to indole and glyceraldehyde 3-phosphate.</text>
</comment>
<dbReference type="PROSITE" id="PS00167">
    <property type="entry name" value="TRP_SYNTHASE_ALPHA"/>
    <property type="match status" value="1"/>
</dbReference>
<gene>
    <name evidence="9" type="primary">trpA</name>
    <name evidence="11" type="ORF">D0469_04065</name>
</gene>
<keyword evidence="6 9" id="KW-0057">Aromatic amino acid biosynthesis</keyword>
<protein>
    <recommendedName>
        <fullName evidence="9">Tryptophan synthase alpha chain</fullName>
        <ecNumber evidence="9">4.2.1.20</ecNumber>
    </recommendedName>
</protein>
<evidence type="ECO:0000256" key="7">
    <source>
        <dbReference type="ARBA" id="ARBA00023239"/>
    </source>
</evidence>
<dbReference type="RefSeq" id="WP_117325348.1">
    <property type="nucleotide sequence ID" value="NZ_QVTE01000008.1"/>
</dbReference>
<dbReference type="Gene3D" id="3.20.20.70">
    <property type="entry name" value="Aldolase class I"/>
    <property type="match status" value="1"/>
</dbReference>
<dbReference type="InterPro" id="IPR013785">
    <property type="entry name" value="Aldolase_TIM"/>
</dbReference>
<dbReference type="Pfam" id="PF00290">
    <property type="entry name" value="Trp_syntA"/>
    <property type="match status" value="1"/>
</dbReference>
<comment type="catalytic activity">
    <reaction evidence="8 9">
        <text>(1S,2R)-1-C-(indol-3-yl)glycerol 3-phosphate + L-serine = D-glyceraldehyde 3-phosphate + L-tryptophan + H2O</text>
        <dbReference type="Rhea" id="RHEA:10532"/>
        <dbReference type="ChEBI" id="CHEBI:15377"/>
        <dbReference type="ChEBI" id="CHEBI:33384"/>
        <dbReference type="ChEBI" id="CHEBI:57912"/>
        <dbReference type="ChEBI" id="CHEBI:58866"/>
        <dbReference type="ChEBI" id="CHEBI:59776"/>
        <dbReference type="EC" id="4.2.1.20"/>
    </reaction>
</comment>
<dbReference type="EMBL" id="QVTE01000008">
    <property type="protein sequence ID" value="RFU71122.1"/>
    <property type="molecule type" value="Genomic_DNA"/>
</dbReference>
<organism evidence="11 12">
    <name type="scientific">Peribacillus saganii</name>
    <dbReference type="NCBI Taxonomy" id="2303992"/>
    <lineage>
        <taxon>Bacteria</taxon>
        <taxon>Bacillati</taxon>
        <taxon>Bacillota</taxon>
        <taxon>Bacilli</taxon>
        <taxon>Bacillales</taxon>
        <taxon>Bacillaceae</taxon>
        <taxon>Peribacillus</taxon>
    </lineage>
</organism>
<dbReference type="InterPro" id="IPR002028">
    <property type="entry name" value="Trp_synthase_suA"/>
</dbReference>